<proteinExistence type="inferred from homology"/>
<dbReference type="InterPro" id="IPR050097">
    <property type="entry name" value="Ferredoxin-NADP_redctase_2"/>
</dbReference>
<dbReference type="SUPFAM" id="SSF51905">
    <property type="entry name" value="FAD/NAD(P)-binding domain"/>
    <property type="match status" value="1"/>
</dbReference>
<evidence type="ECO:0000256" key="4">
    <source>
        <dbReference type="SAM" id="SignalP"/>
    </source>
</evidence>
<evidence type="ECO:0000259" key="5">
    <source>
        <dbReference type="Pfam" id="PF07992"/>
    </source>
</evidence>
<dbReference type="EMBL" id="OIVN01005682">
    <property type="protein sequence ID" value="SPD23613.1"/>
    <property type="molecule type" value="Genomic_DNA"/>
</dbReference>
<evidence type="ECO:0000256" key="3">
    <source>
        <dbReference type="ARBA" id="ARBA00023002"/>
    </source>
</evidence>
<comment type="similarity">
    <text evidence="1">Belongs to the class-II pyridine nucleotide-disulfide oxidoreductase family.</text>
</comment>
<evidence type="ECO:0000256" key="1">
    <source>
        <dbReference type="ARBA" id="ARBA00009333"/>
    </source>
</evidence>
<dbReference type="InterPro" id="IPR023753">
    <property type="entry name" value="FAD/NAD-binding_dom"/>
</dbReference>
<protein>
    <recommendedName>
        <fullName evidence="5">FAD/NAD(P)-binding domain-containing protein</fullName>
    </recommendedName>
</protein>
<feature type="chain" id="PRO_5014770378" description="FAD/NAD(P)-binding domain-containing protein" evidence="4">
    <location>
        <begin position="24"/>
        <end position="212"/>
    </location>
</feature>
<accession>A0A2N9IHU2</accession>
<feature type="domain" description="FAD/NAD(P)-binding" evidence="5">
    <location>
        <begin position="33"/>
        <end position="121"/>
    </location>
</feature>
<reference evidence="6" key="1">
    <citation type="submission" date="2018-02" db="EMBL/GenBank/DDBJ databases">
        <authorList>
            <person name="Cohen D.B."/>
            <person name="Kent A.D."/>
        </authorList>
    </citation>
    <scope>NUCLEOTIDE SEQUENCE</scope>
</reference>
<organism evidence="6">
    <name type="scientific">Fagus sylvatica</name>
    <name type="common">Beechnut</name>
    <dbReference type="NCBI Taxonomy" id="28930"/>
    <lineage>
        <taxon>Eukaryota</taxon>
        <taxon>Viridiplantae</taxon>
        <taxon>Streptophyta</taxon>
        <taxon>Embryophyta</taxon>
        <taxon>Tracheophyta</taxon>
        <taxon>Spermatophyta</taxon>
        <taxon>Magnoliopsida</taxon>
        <taxon>eudicotyledons</taxon>
        <taxon>Gunneridae</taxon>
        <taxon>Pentapetalae</taxon>
        <taxon>rosids</taxon>
        <taxon>fabids</taxon>
        <taxon>Fagales</taxon>
        <taxon>Fagaceae</taxon>
        <taxon>Fagus</taxon>
    </lineage>
</organism>
<dbReference type="PRINTS" id="PR00469">
    <property type="entry name" value="PNDRDTASEII"/>
</dbReference>
<evidence type="ECO:0000313" key="6">
    <source>
        <dbReference type="EMBL" id="SPD23613.1"/>
    </source>
</evidence>
<keyword evidence="3" id="KW-0560">Oxidoreductase</keyword>
<keyword evidence="4" id="KW-0732">Signal</keyword>
<dbReference type="InterPro" id="IPR036188">
    <property type="entry name" value="FAD/NAD-bd_sf"/>
</dbReference>
<dbReference type="AlphaFoldDB" id="A0A2N9IHU2"/>
<gene>
    <name evidence="6" type="ORF">FSB_LOCUS51495</name>
</gene>
<dbReference type="Pfam" id="PF07992">
    <property type="entry name" value="Pyr_redox_2"/>
    <property type="match status" value="1"/>
</dbReference>
<name>A0A2N9IHU2_FAGSY</name>
<dbReference type="GO" id="GO:0016491">
    <property type="term" value="F:oxidoreductase activity"/>
    <property type="evidence" value="ECO:0007669"/>
    <property type="project" value="UniProtKB-KW"/>
</dbReference>
<dbReference type="Gene3D" id="3.50.50.60">
    <property type="entry name" value="FAD/NAD(P)-binding domain"/>
    <property type="match status" value="1"/>
</dbReference>
<evidence type="ECO:0000256" key="2">
    <source>
        <dbReference type="ARBA" id="ARBA00022630"/>
    </source>
</evidence>
<keyword evidence="2" id="KW-0285">Flavoprotein</keyword>
<dbReference type="PANTHER" id="PTHR48105">
    <property type="entry name" value="THIOREDOXIN REDUCTASE 1-RELATED-RELATED"/>
    <property type="match status" value="1"/>
</dbReference>
<dbReference type="GO" id="GO:0097237">
    <property type="term" value="P:cellular response to toxic substance"/>
    <property type="evidence" value="ECO:0007669"/>
    <property type="project" value="UniProtKB-ARBA"/>
</dbReference>
<sequence length="212" mass="23567">MDLTNPMLILFFFILSTISSTPAVDDLQTLKTKVCIIGSGLAAHTVAIYVSRAELKPILFEGWMANGVAPGGQLTTTSEVENFPGFPDGINGIELMDRCRKQSLRFGTQILIETVNKVDFSMTPFKVFTDSKAVIAEFCHCGNWCRFQAIGLLGLWQGPMRVLEPRHIGLCCVRWCCPHFQEQALGNHWRWGFGHGGGYILNQVCNHGVHHS</sequence>
<feature type="signal peptide" evidence="4">
    <location>
        <begin position="1"/>
        <end position="23"/>
    </location>
</feature>